<feature type="transmembrane region" description="Helical" evidence="1">
    <location>
        <begin position="17"/>
        <end position="38"/>
    </location>
</feature>
<feature type="domain" description="HTH LytTR-type" evidence="2">
    <location>
        <begin position="168"/>
        <end position="276"/>
    </location>
</feature>
<sequence>MLNQPYPFREVTKRDSIGIVLAGLFVAGFLVFFQPFGIYQWNTEYKVLKIAGYGLVTILVLLIDFYGIRLQWISFFNEKSWKVWKEIGWIVFILLSVTIGNYLYNMWILDTATFRFHNFLVTAITTFSIGIFPTTGFVLANYIVRLRHYSKPVEIHSPVYPEFSVVELIAENEKDRLVVKSSQLLYIESADNYCTVYIQTEGRIIKELIRSSLTRLESQVSVSDIIRCHRSYIVNLEQVTRISGNAQGYKLHLSGQEEAIPVARKYAKQVLEVLQKV</sequence>
<feature type="transmembrane region" description="Helical" evidence="1">
    <location>
        <begin position="119"/>
        <end position="144"/>
    </location>
</feature>
<keyword evidence="1" id="KW-0812">Transmembrane</keyword>
<evidence type="ECO:0000313" key="3">
    <source>
        <dbReference type="EMBL" id="MDJ1483535.1"/>
    </source>
</evidence>
<dbReference type="PROSITE" id="PS50930">
    <property type="entry name" value="HTH_LYTTR"/>
    <property type="match status" value="1"/>
</dbReference>
<organism evidence="3 4">
    <name type="scientific">Xanthocytophaga flava</name>
    <dbReference type="NCBI Taxonomy" id="3048013"/>
    <lineage>
        <taxon>Bacteria</taxon>
        <taxon>Pseudomonadati</taxon>
        <taxon>Bacteroidota</taxon>
        <taxon>Cytophagia</taxon>
        <taxon>Cytophagales</taxon>
        <taxon>Rhodocytophagaceae</taxon>
        <taxon>Xanthocytophaga</taxon>
    </lineage>
</organism>
<dbReference type="InterPro" id="IPR007492">
    <property type="entry name" value="LytTR_DNA-bd_dom"/>
</dbReference>
<dbReference type="AlphaFoldDB" id="A0AAE3QUK8"/>
<keyword evidence="1" id="KW-0472">Membrane</keyword>
<evidence type="ECO:0000259" key="2">
    <source>
        <dbReference type="PROSITE" id="PS50930"/>
    </source>
</evidence>
<reference evidence="3" key="1">
    <citation type="submission" date="2023-05" db="EMBL/GenBank/DDBJ databases">
        <authorList>
            <person name="Zhang X."/>
        </authorList>
    </citation>
    <scope>NUCLEOTIDE SEQUENCE</scope>
    <source>
        <strain evidence="3">YF14B1</strain>
    </source>
</reference>
<dbReference type="Gene3D" id="2.40.50.1020">
    <property type="entry name" value="LytTr DNA-binding domain"/>
    <property type="match status" value="1"/>
</dbReference>
<keyword evidence="1" id="KW-1133">Transmembrane helix</keyword>
<keyword evidence="3" id="KW-0238">DNA-binding</keyword>
<evidence type="ECO:0000256" key="1">
    <source>
        <dbReference type="SAM" id="Phobius"/>
    </source>
</evidence>
<evidence type="ECO:0000313" key="4">
    <source>
        <dbReference type="Proteomes" id="UP001241110"/>
    </source>
</evidence>
<dbReference type="EMBL" id="JASJOS010000011">
    <property type="protein sequence ID" value="MDJ1483535.1"/>
    <property type="molecule type" value="Genomic_DNA"/>
</dbReference>
<dbReference type="InterPro" id="IPR046947">
    <property type="entry name" value="LytR-like"/>
</dbReference>
<dbReference type="PANTHER" id="PTHR37299">
    <property type="entry name" value="TRANSCRIPTIONAL REGULATOR-RELATED"/>
    <property type="match status" value="1"/>
</dbReference>
<protein>
    <submittedName>
        <fullName evidence="3">LytTR family DNA-binding domain-containing protein</fullName>
    </submittedName>
</protein>
<proteinExistence type="predicted"/>
<accession>A0AAE3QUK8</accession>
<name>A0AAE3QUK8_9BACT</name>
<gene>
    <name evidence="3" type="ORF">QNI16_23760</name>
</gene>
<dbReference type="GO" id="GO:0003677">
    <property type="term" value="F:DNA binding"/>
    <property type="evidence" value="ECO:0007669"/>
    <property type="project" value="UniProtKB-KW"/>
</dbReference>
<comment type="caution">
    <text evidence="3">The sequence shown here is derived from an EMBL/GenBank/DDBJ whole genome shotgun (WGS) entry which is preliminary data.</text>
</comment>
<dbReference type="PANTHER" id="PTHR37299:SF1">
    <property type="entry name" value="STAGE 0 SPORULATION PROTEIN A HOMOLOG"/>
    <property type="match status" value="1"/>
</dbReference>
<dbReference type="GO" id="GO:0000156">
    <property type="term" value="F:phosphorelay response regulator activity"/>
    <property type="evidence" value="ECO:0007669"/>
    <property type="project" value="InterPro"/>
</dbReference>
<dbReference type="SMART" id="SM00850">
    <property type="entry name" value="LytTR"/>
    <property type="match status" value="1"/>
</dbReference>
<dbReference type="Proteomes" id="UP001241110">
    <property type="component" value="Unassembled WGS sequence"/>
</dbReference>
<feature type="transmembrane region" description="Helical" evidence="1">
    <location>
        <begin position="89"/>
        <end position="107"/>
    </location>
</feature>
<dbReference type="RefSeq" id="WP_313983525.1">
    <property type="nucleotide sequence ID" value="NZ_JASJOS010000011.1"/>
</dbReference>
<dbReference type="Pfam" id="PF04397">
    <property type="entry name" value="LytTR"/>
    <property type="match status" value="1"/>
</dbReference>
<feature type="transmembrane region" description="Helical" evidence="1">
    <location>
        <begin position="50"/>
        <end position="68"/>
    </location>
</feature>